<dbReference type="CDD" id="cd16323">
    <property type="entry name" value="Syd"/>
    <property type="match status" value="1"/>
</dbReference>
<evidence type="ECO:0000256" key="2">
    <source>
        <dbReference type="ARBA" id="ARBA00022519"/>
    </source>
</evidence>
<name>A0ABV5HHP3_9VIBR</name>
<comment type="subcellular location">
    <subcellularLocation>
        <location evidence="4">Cell inner membrane</location>
        <topology evidence="4">Peripheral membrane protein</topology>
        <orientation evidence="4">Cytoplasmic side</orientation>
    </subcellularLocation>
    <text evidence="4">Loosely associated with the cytoplasmic side of the inner membrane, probably via SecY.</text>
</comment>
<dbReference type="Proteomes" id="UP001589645">
    <property type="component" value="Unassembled WGS sequence"/>
</dbReference>
<evidence type="ECO:0000313" key="5">
    <source>
        <dbReference type="EMBL" id="MFB9133465.1"/>
    </source>
</evidence>
<keyword evidence="3 4" id="KW-0472">Membrane</keyword>
<dbReference type="EMBL" id="JBHMEP010000001">
    <property type="protein sequence ID" value="MFB9133465.1"/>
    <property type="molecule type" value="Genomic_DNA"/>
</dbReference>
<proteinExistence type="inferred from homology"/>
<accession>A0ABV5HHP3</accession>
<evidence type="ECO:0000256" key="4">
    <source>
        <dbReference type="HAMAP-Rule" id="MF_01104"/>
    </source>
</evidence>
<evidence type="ECO:0000313" key="6">
    <source>
        <dbReference type="Proteomes" id="UP001589645"/>
    </source>
</evidence>
<evidence type="ECO:0000256" key="1">
    <source>
        <dbReference type="ARBA" id="ARBA00022475"/>
    </source>
</evidence>
<reference evidence="5 6" key="1">
    <citation type="submission" date="2024-09" db="EMBL/GenBank/DDBJ databases">
        <authorList>
            <person name="Sun Q."/>
            <person name="Mori K."/>
        </authorList>
    </citation>
    <scope>NUCLEOTIDE SEQUENCE [LARGE SCALE GENOMIC DNA]</scope>
    <source>
        <strain evidence="5 6">CECT 8064</strain>
    </source>
</reference>
<comment type="similarity">
    <text evidence="4">Belongs to the Syd family.</text>
</comment>
<organism evidence="5 6">
    <name type="scientific">Vibrio olivae</name>
    <dbReference type="NCBI Taxonomy" id="1243002"/>
    <lineage>
        <taxon>Bacteria</taxon>
        <taxon>Pseudomonadati</taxon>
        <taxon>Pseudomonadota</taxon>
        <taxon>Gammaproteobacteria</taxon>
        <taxon>Vibrionales</taxon>
        <taxon>Vibrionaceae</taxon>
        <taxon>Vibrio</taxon>
    </lineage>
</organism>
<comment type="caution">
    <text evidence="5">The sequence shown here is derived from an EMBL/GenBank/DDBJ whole genome shotgun (WGS) entry which is preliminary data.</text>
</comment>
<keyword evidence="6" id="KW-1185">Reference proteome</keyword>
<dbReference type="Pfam" id="PF07348">
    <property type="entry name" value="Syd"/>
    <property type="match status" value="1"/>
</dbReference>
<sequence length="181" mass="20548">MANSALQALFSFSQRYQQSYQQIHQSLPISEELAELPSPCVVQKLSNGVEWQATPREQANDLANIERGIELTLHDDIKTFYGAQYSADMPARFEHHELTLLQVWSDDDFERLQENVLGHLVMQRRLKLKPTVFIAATDGDLDVVSICNLSGEVILETLGTKKRVHLANNLAEFLEQLQPMV</sequence>
<evidence type="ECO:0000256" key="3">
    <source>
        <dbReference type="ARBA" id="ARBA00023136"/>
    </source>
</evidence>
<gene>
    <name evidence="4 5" type="primary">syd</name>
    <name evidence="5" type="ORF">ACFFUV_00585</name>
</gene>
<keyword evidence="2 4" id="KW-0997">Cell inner membrane</keyword>
<keyword evidence="1 4" id="KW-1003">Cell membrane</keyword>
<dbReference type="Gene3D" id="3.40.1580.20">
    <property type="entry name" value="Syd protein"/>
    <property type="match status" value="1"/>
</dbReference>
<dbReference type="InterPro" id="IPR038228">
    <property type="entry name" value="Syd_sf"/>
</dbReference>
<dbReference type="HAMAP" id="MF_01104">
    <property type="entry name" value="Syd"/>
    <property type="match status" value="1"/>
</dbReference>
<dbReference type="NCBIfam" id="NF003439">
    <property type="entry name" value="PRK04968.1"/>
    <property type="match status" value="1"/>
</dbReference>
<comment type="function">
    <text evidence="4">Interacts with the SecY protein in vivo. May bind preferentially to an uncomplexed state of SecY, thus functioning either as a chelating agent for excess SecY in the cell or as a regulatory factor that negatively controls the translocase function.</text>
</comment>
<dbReference type="InterPro" id="IPR009948">
    <property type="entry name" value="Syd"/>
</dbReference>
<dbReference type="RefSeq" id="WP_390188985.1">
    <property type="nucleotide sequence ID" value="NZ_JBHMEP010000001.1"/>
</dbReference>
<protein>
    <recommendedName>
        <fullName evidence="4">Protein Syd</fullName>
    </recommendedName>
</protein>